<protein>
    <submittedName>
        <fullName evidence="1">AlNc14C58G4350 protein</fullName>
    </submittedName>
</protein>
<dbReference type="EMBL" id="FR824103">
    <property type="protein sequence ID" value="CCA18887.1"/>
    <property type="molecule type" value="Genomic_DNA"/>
</dbReference>
<dbReference type="AlphaFoldDB" id="F0WCH2"/>
<reference evidence="1" key="2">
    <citation type="submission" date="2011-02" db="EMBL/GenBank/DDBJ databases">
        <authorList>
            <person name="MacLean D."/>
        </authorList>
    </citation>
    <scope>NUCLEOTIDE SEQUENCE</scope>
</reference>
<sequence length="75" mass="8619">MKNVISHENQRSVDRCFCGNARLMLVSSRPLYTTRESYESKQRGFVILSTDVQHTCTSKHSRYVLSSLVETSFVC</sequence>
<evidence type="ECO:0000313" key="1">
    <source>
        <dbReference type="EMBL" id="CCA18887.1"/>
    </source>
</evidence>
<proteinExistence type="predicted"/>
<reference evidence="1" key="1">
    <citation type="journal article" date="2011" name="PLoS Biol.">
        <title>Gene gain and loss during evolution of obligate parasitism in the white rust pathogen of Arabidopsis thaliana.</title>
        <authorList>
            <person name="Kemen E."/>
            <person name="Gardiner A."/>
            <person name="Schultz-Larsen T."/>
            <person name="Kemen A.C."/>
            <person name="Balmuth A.L."/>
            <person name="Robert-Seilaniantz A."/>
            <person name="Bailey K."/>
            <person name="Holub E."/>
            <person name="Studholme D.J."/>
            <person name="Maclean D."/>
            <person name="Jones J.D."/>
        </authorList>
    </citation>
    <scope>NUCLEOTIDE SEQUENCE</scope>
</reference>
<gene>
    <name evidence="1" type="primary">AlNc14C58G4350</name>
    <name evidence="1" type="ORF">ALNC14_050300</name>
</gene>
<dbReference type="HOGENOM" id="CLU_200038_0_0_1"/>
<accession>F0WCH2</accession>
<organism evidence="1">
    <name type="scientific">Albugo laibachii Nc14</name>
    <dbReference type="NCBI Taxonomy" id="890382"/>
    <lineage>
        <taxon>Eukaryota</taxon>
        <taxon>Sar</taxon>
        <taxon>Stramenopiles</taxon>
        <taxon>Oomycota</taxon>
        <taxon>Peronosporomycetes</taxon>
        <taxon>Albuginales</taxon>
        <taxon>Albuginaceae</taxon>
        <taxon>Albugo</taxon>
    </lineage>
</organism>
<name>F0WCH2_9STRA</name>